<name>A0ABM3W571_ERIEU</name>
<feature type="compositionally biased region" description="Polar residues" evidence="6">
    <location>
        <begin position="30"/>
        <end position="39"/>
    </location>
</feature>
<feature type="transmembrane region" description="Helical" evidence="7">
    <location>
        <begin position="124"/>
        <end position="147"/>
    </location>
</feature>
<dbReference type="Pfam" id="PF04103">
    <property type="entry name" value="CD20"/>
    <property type="match status" value="1"/>
</dbReference>
<evidence type="ECO:0000256" key="3">
    <source>
        <dbReference type="ARBA" id="ARBA00022692"/>
    </source>
</evidence>
<dbReference type="Proteomes" id="UP001652624">
    <property type="component" value="Chromosome 17"/>
</dbReference>
<evidence type="ECO:0000313" key="9">
    <source>
        <dbReference type="RefSeq" id="XP_060031728.1"/>
    </source>
</evidence>
<keyword evidence="3 7" id="KW-0812">Transmembrane</keyword>
<comment type="similarity">
    <text evidence="2">Belongs to the MS4A family.</text>
</comment>
<comment type="subcellular location">
    <subcellularLocation>
        <location evidence="1">Membrane</location>
        <topology evidence="1">Multi-pass membrane protein</topology>
    </subcellularLocation>
</comment>
<protein>
    <submittedName>
        <fullName evidence="9">Membrane-spanning 4-domains subfamily A member 10</fullName>
    </submittedName>
</protein>
<feature type="compositionally biased region" description="Low complexity" evidence="6">
    <location>
        <begin position="1"/>
        <end position="10"/>
    </location>
</feature>
<sequence>MAAEASTEEAAVSKARDEEIPPQLAFNPACPSQPSGPSRVTQPNFLTPKCYQKNSLLRSDLLLELGAYHVILALLHLALGSYLLWNVQNLHLVVLKTWYPFWGAASFLLSGMLVISVQRLSKKFVISCGIANAVSFLCALAGLTVIVKDLFLESPFQSPIWRTYPNSTVHIQRLELALLCFTFLELVLPTSLAAITHVEHYQSVKGDNLSLVPDMPLEPREMLMSPPPSYEEATAPNSVEVTAPNSVEATAPNSVEATAPNSVEATAPNSVEATAPNSVEATAPNSVEATAPNSVEATAPNSVEVTAPNSVEATAPNSVEVTAPNSVEATAPNSVEVTAPNYVEATAPNSVEATAPNSVEATAPSSEEDATQDEKKPR</sequence>
<reference evidence="9" key="1">
    <citation type="submission" date="2025-08" db="UniProtKB">
        <authorList>
            <consortium name="RefSeq"/>
        </authorList>
    </citation>
    <scope>IDENTIFICATION</scope>
</reference>
<accession>A0ABM3W571</accession>
<keyword evidence="8" id="KW-1185">Reference proteome</keyword>
<dbReference type="PANTHER" id="PTHR23320">
    <property type="entry name" value="MEMBRANE-SPANNING 4-DOMAINS SUBFAMILY A MS4A -RELATED"/>
    <property type="match status" value="1"/>
</dbReference>
<evidence type="ECO:0000256" key="1">
    <source>
        <dbReference type="ARBA" id="ARBA00004141"/>
    </source>
</evidence>
<gene>
    <name evidence="9" type="primary">MS4A10</name>
</gene>
<keyword evidence="5 7" id="KW-0472">Membrane</keyword>
<dbReference type="SUPFAM" id="SSF69349">
    <property type="entry name" value="Phage fibre proteins"/>
    <property type="match status" value="1"/>
</dbReference>
<feature type="transmembrane region" description="Helical" evidence="7">
    <location>
        <begin position="61"/>
        <end position="85"/>
    </location>
</feature>
<feature type="region of interest" description="Disordered" evidence="6">
    <location>
        <begin position="1"/>
        <end position="39"/>
    </location>
</feature>
<organism evidence="8 9">
    <name type="scientific">Erinaceus europaeus</name>
    <name type="common">Western European hedgehog</name>
    <dbReference type="NCBI Taxonomy" id="9365"/>
    <lineage>
        <taxon>Eukaryota</taxon>
        <taxon>Metazoa</taxon>
        <taxon>Chordata</taxon>
        <taxon>Craniata</taxon>
        <taxon>Vertebrata</taxon>
        <taxon>Euteleostomi</taxon>
        <taxon>Mammalia</taxon>
        <taxon>Eutheria</taxon>
        <taxon>Laurasiatheria</taxon>
        <taxon>Eulipotyphla</taxon>
        <taxon>Erinaceidae</taxon>
        <taxon>Erinaceinae</taxon>
        <taxon>Erinaceus</taxon>
    </lineage>
</organism>
<feature type="region of interest" description="Disordered" evidence="6">
    <location>
        <begin position="344"/>
        <end position="378"/>
    </location>
</feature>
<evidence type="ECO:0000313" key="8">
    <source>
        <dbReference type="Proteomes" id="UP001652624"/>
    </source>
</evidence>
<dbReference type="InterPro" id="IPR007237">
    <property type="entry name" value="CD20-like"/>
</dbReference>
<dbReference type="PANTHER" id="PTHR23320:SF5">
    <property type="entry name" value="MEMBRANE-SPANNING 4-DOMAINS SUBFAMILY A MEMBER 10"/>
    <property type="match status" value="1"/>
</dbReference>
<evidence type="ECO:0000256" key="7">
    <source>
        <dbReference type="SAM" id="Phobius"/>
    </source>
</evidence>
<feature type="compositionally biased region" description="Polar residues" evidence="6">
    <location>
        <begin position="347"/>
        <end position="365"/>
    </location>
</feature>
<evidence type="ECO:0000256" key="2">
    <source>
        <dbReference type="ARBA" id="ARBA00009565"/>
    </source>
</evidence>
<dbReference type="GeneID" id="103110480"/>
<evidence type="ECO:0000256" key="6">
    <source>
        <dbReference type="SAM" id="MobiDB-lite"/>
    </source>
</evidence>
<dbReference type="InterPro" id="IPR030417">
    <property type="entry name" value="MS4A"/>
</dbReference>
<evidence type="ECO:0000256" key="5">
    <source>
        <dbReference type="ARBA" id="ARBA00023136"/>
    </source>
</evidence>
<evidence type="ECO:0000256" key="4">
    <source>
        <dbReference type="ARBA" id="ARBA00022989"/>
    </source>
</evidence>
<keyword evidence="4 7" id="KW-1133">Transmembrane helix</keyword>
<dbReference type="RefSeq" id="XP_060031728.1">
    <property type="nucleotide sequence ID" value="XM_060175745.1"/>
</dbReference>
<feature type="transmembrane region" description="Helical" evidence="7">
    <location>
        <begin position="97"/>
        <end position="117"/>
    </location>
</feature>
<proteinExistence type="inferred from homology"/>